<dbReference type="SMART" id="SM00421">
    <property type="entry name" value="HTH_LUXR"/>
    <property type="match status" value="1"/>
</dbReference>
<dbReference type="PANTHER" id="PTHR43214:SF41">
    <property type="entry name" value="NITRATE_NITRITE RESPONSE REGULATOR PROTEIN NARP"/>
    <property type="match status" value="1"/>
</dbReference>
<dbReference type="Pfam" id="PF00072">
    <property type="entry name" value="Response_reg"/>
    <property type="match status" value="1"/>
</dbReference>
<dbReference type="InterPro" id="IPR036388">
    <property type="entry name" value="WH-like_DNA-bd_sf"/>
</dbReference>
<dbReference type="Pfam" id="PF00196">
    <property type="entry name" value="GerE"/>
    <property type="match status" value="1"/>
</dbReference>
<dbReference type="PROSITE" id="PS00622">
    <property type="entry name" value="HTH_LUXR_1"/>
    <property type="match status" value="1"/>
</dbReference>
<dbReference type="PRINTS" id="PR00038">
    <property type="entry name" value="HTHLUXR"/>
</dbReference>
<sequence>MTEFTAVAPPVAEQRLRAQTESQCPRGGIRVLMVDDDVHSRQRIARALHGDPRVHLAGQAESLAQARKLLGNESFQVLLVDLELGDGSGLDLIAEVRAAGRAIEIIVISALGHDEAVMRALSAGAVGFLFKGSATDNYAQAIVEAVNGGSPITPLIARRLLKHFQNAAALPLGRAIAAARPLAAEVPIPRFGAPQAREELTEREQGIIRKVALGYTNTEIATQFAISVHTVNTHVKNVYRKLQVRTRAQATKQLALLGLV</sequence>
<dbReference type="EMBL" id="JBHRTI010000003">
    <property type="protein sequence ID" value="MFC3146970.1"/>
    <property type="molecule type" value="Genomic_DNA"/>
</dbReference>
<keyword evidence="1" id="KW-0805">Transcription regulation</keyword>
<dbReference type="InterPro" id="IPR001789">
    <property type="entry name" value="Sig_transdc_resp-reg_receiver"/>
</dbReference>
<feature type="modified residue" description="4-aspartylphosphate" evidence="4">
    <location>
        <position position="81"/>
    </location>
</feature>
<evidence type="ECO:0000313" key="7">
    <source>
        <dbReference type="EMBL" id="MFC3146970.1"/>
    </source>
</evidence>
<evidence type="ECO:0000259" key="5">
    <source>
        <dbReference type="PROSITE" id="PS50043"/>
    </source>
</evidence>
<dbReference type="SMART" id="SM00448">
    <property type="entry name" value="REC"/>
    <property type="match status" value="1"/>
</dbReference>
<dbReference type="SUPFAM" id="SSF52172">
    <property type="entry name" value="CheY-like"/>
    <property type="match status" value="1"/>
</dbReference>
<name>A0ABV7GZM9_9BURK</name>
<evidence type="ECO:0000256" key="2">
    <source>
        <dbReference type="ARBA" id="ARBA00023125"/>
    </source>
</evidence>
<dbReference type="PANTHER" id="PTHR43214">
    <property type="entry name" value="TWO-COMPONENT RESPONSE REGULATOR"/>
    <property type="match status" value="1"/>
</dbReference>
<keyword evidence="2" id="KW-0238">DNA-binding</keyword>
<evidence type="ECO:0000256" key="3">
    <source>
        <dbReference type="ARBA" id="ARBA00023163"/>
    </source>
</evidence>
<dbReference type="Proteomes" id="UP001595556">
    <property type="component" value="Unassembled WGS sequence"/>
</dbReference>
<accession>A0ABV7GZM9</accession>
<dbReference type="InterPro" id="IPR011006">
    <property type="entry name" value="CheY-like_superfamily"/>
</dbReference>
<reference evidence="8" key="1">
    <citation type="journal article" date="2019" name="Int. J. Syst. Evol. Microbiol.">
        <title>The Global Catalogue of Microorganisms (GCM) 10K type strain sequencing project: providing services to taxonomists for standard genome sequencing and annotation.</title>
        <authorList>
            <consortium name="The Broad Institute Genomics Platform"/>
            <consortium name="The Broad Institute Genome Sequencing Center for Infectious Disease"/>
            <person name="Wu L."/>
            <person name="Ma J."/>
        </authorList>
    </citation>
    <scope>NUCLEOTIDE SEQUENCE [LARGE SCALE GENOMIC DNA]</scope>
    <source>
        <strain evidence="8">KCTC 52168</strain>
    </source>
</reference>
<keyword evidence="8" id="KW-1185">Reference proteome</keyword>
<dbReference type="InterPro" id="IPR000792">
    <property type="entry name" value="Tscrpt_reg_LuxR_C"/>
</dbReference>
<dbReference type="CDD" id="cd00156">
    <property type="entry name" value="REC"/>
    <property type="match status" value="1"/>
</dbReference>
<evidence type="ECO:0000256" key="4">
    <source>
        <dbReference type="PROSITE-ProRule" id="PRU00169"/>
    </source>
</evidence>
<dbReference type="RefSeq" id="WP_377301617.1">
    <property type="nucleotide sequence ID" value="NZ_CP180191.1"/>
</dbReference>
<keyword evidence="3" id="KW-0804">Transcription</keyword>
<dbReference type="InterPro" id="IPR039420">
    <property type="entry name" value="WalR-like"/>
</dbReference>
<dbReference type="SUPFAM" id="SSF46894">
    <property type="entry name" value="C-terminal effector domain of the bipartite response regulators"/>
    <property type="match status" value="1"/>
</dbReference>
<dbReference type="InterPro" id="IPR016032">
    <property type="entry name" value="Sig_transdc_resp-reg_C-effctor"/>
</dbReference>
<feature type="domain" description="HTH luxR-type" evidence="5">
    <location>
        <begin position="193"/>
        <end position="258"/>
    </location>
</feature>
<dbReference type="PROSITE" id="PS50043">
    <property type="entry name" value="HTH_LUXR_2"/>
    <property type="match status" value="1"/>
</dbReference>
<gene>
    <name evidence="7" type="ORF">ACFOEN_04850</name>
</gene>
<organism evidence="7 8">
    <name type="scientific">Piscinibacterium candidicorallinum</name>
    <dbReference type="NCBI Taxonomy" id="1793872"/>
    <lineage>
        <taxon>Bacteria</taxon>
        <taxon>Pseudomonadati</taxon>
        <taxon>Pseudomonadota</taxon>
        <taxon>Betaproteobacteria</taxon>
        <taxon>Burkholderiales</taxon>
        <taxon>Piscinibacterium</taxon>
    </lineage>
</organism>
<keyword evidence="4" id="KW-0597">Phosphoprotein</keyword>
<dbReference type="Gene3D" id="3.40.50.2300">
    <property type="match status" value="1"/>
</dbReference>
<protein>
    <submittedName>
        <fullName evidence="7">Response regulator</fullName>
    </submittedName>
</protein>
<evidence type="ECO:0000256" key="1">
    <source>
        <dbReference type="ARBA" id="ARBA00023015"/>
    </source>
</evidence>
<dbReference type="CDD" id="cd06170">
    <property type="entry name" value="LuxR_C_like"/>
    <property type="match status" value="1"/>
</dbReference>
<dbReference type="Gene3D" id="1.10.10.10">
    <property type="entry name" value="Winged helix-like DNA-binding domain superfamily/Winged helix DNA-binding domain"/>
    <property type="match status" value="1"/>
</dbReference>
<evidence type="ECO:0000313" key="8">
    <source>
        <dbReference type="Proteomes" id="UP001595556"/>
    </source>
</evidence>
<feature type="domain" description="Response regulatory" evidence="6">
    <location>
        <begin position="30"/>
        <end position="146"/>
    </location>
</feature>
<proteinExistence type="predicted"/>
<dbReference type="PROSITE" id="PS50110">
    <property type="entry name" value="RESPONSE_REGULATORY"/>
    <property type="match status" value="1"/>
</dbReference>
<comment type="caution">
    <text evidence="7">The sequence shown here is derived from an EMBL/GenBank/DDBJ whole genome shotgun (WGS) entry which is preliminary data.</text>
</comment>
<evidence type="ECO:0000259" key="6">
    <source>
        <dbReference type="PROSITE" id="PS50110"/>
    </source>
</evidence>